<evidence type="ECO:0000313" key="2">
    <source>
        <dbReference type="EMBL" id="GBP43317.1"/>
    </source>
</evidence>
<evidence type="ECO:0000256" key="1">
    <source>
        <dbReference type="SAM" id="MobiDB-lite"/>
    </source>
</evidence>
<gene>
    <name evidence="2" type="ORF">EVAR_31201_1</name>
</gene>
<feature type="region of interest" description="Disordered" evidence="1">
    <location>
        <begin position="124"/>
        <end position="166"/>
    </location>
</feature>
<evidence type="ECO:0000313" key="3">
    <source>
        <dbReference type="Proteomes" id="UP000299102"/>
    </source>
</evidence>
<organism evidence="2 3">
    <name type="scientific">Eumeta variegata</name>
    <name type="common">Bagworm moth</name>
    <name type="synonym">Eumeta japonica</name>
    <dbReference type="NCBI Taxonomy" id="151549"/>
    <lineage>
        <taxon>Eukaryota</taxon>
        <taxon>Metazoa</taxon>
        <taxon>Ecdysozoa</taxon>
        <taxon>Arthropoda</taxon>
        <taxon>Hexapoda</taxon>
        <taxon>Insecta</taxon>
        <taxon>Pterygota</taxon>
        <taxon>Neoptera</taxon>
        <taxon>Endopterygota</taxon>
        <taxon>Lepidoptera</taxon>
        <taxon>Glossata</taxon>
        <taxon>Ditrysia</taxon>
        <taxon>Tineoidea</taxon>
        <taxon>Psychidae</taxon>
        <taxon>Oiketicinae</taxon>
        <taxon>Eumeta</taxon>
    </lineage>
</organism>
<dbReference type="Proteomes" id="UP000299102">
    <property type="component" value="Unassembled WGS sequence"/>
</dbReference>
<name>A0A4C1VZQ1_EUMVA</name>
<dbReference type="AlphaFoldDB" id="A0A4C1VZQ1"/>
<proteinExistence type="predicted"/>
<feature type="compositionally biased region" description="Polar residues" evidence="1">
    <location>
        <begin position="151"/>
        <end position="166"/>
    </location>
</feature>
<feature type="compositionally biased region" description="Low complexity" evidence="1">
    <location>
        <begin position="134"/>
        <end position="149"/>
    </location>
</feature>
<accession>A0A4C1VZQ1</accession>
<reference evidence="2 3" key="1">
    <citation type="journal article" date="2019" name="Commun. Biol.">
        <title>The bagworm genome reveals a unique fibroin gene that provides high tensile strength.</title>
        <authorList>
            <person name="Kono N."/>
            <person name="Nakamura H."/>
            <person name="Ohtoshi R."/>
            <person name="Tomita M."/>
            <person name="Numata K."/>
            <person name="Arakawa K."/>
        </authorList>
    </citation>
    <scope>NUCLEOTIDE SEQUENCE [LARGE SCALE GENOMIC DNA]</scope>
</reference>
<protein>
    <submittedName>
        <fullName evidence="2">Uncharacterized protein</fullName>
    </submittedName>
</protein>
<keyword evidence="3" id="KW-1185">Reference proteome</keyword>
<sequence>MFHQNLLTPALKELRLDYVITNFHKPFVTPLSRHIIRNNEMNYTVNFIICETIWADAAPPAPAHGQTRVIYDFLLGRAARSAIKQEVATSVTSRMASQAPAFNTKKNGNGKMKICQIHIDEIEDESRTNSSARPHAGAAPPSAQAPAPATSIFSRRTSGQSRGFTV</sequence>
<comment type="caution">
    <text evidence="2">The sequence shown here is derived from an EMBL/GenBank/DDBJ whole genome shotgun (WGS) entry which is preliminary data.</text>
</comment>
<dbReference type="EMBL" id="BGZK01000433">
    <property type="protein sequence ID" value="GBP43317.1"/>
    <property type="molecule type" value="Genomic_DNA"/>
</dbReference>